<comment type="similarity">
    <text evidence="1">Belongs to the GeBP family.</text>
</comment>
<dbReference type="InterPro" id="IPR053932">
    <property type="entry name" value="GeBP-like_DBD"/>
</dbReference>
<feature type="compositionally biased region" description="Polar residues" evidence="2">
    <location>
        <begin position="269"/>
        <end position="279"/>
    </location>
</feature>
<dbReference type="OMA" id="MNAMPLC"/>
<dbReference type="InParanoid" id="A0A200QSU5"/>
<evidence type="ECO:0000313" key="4">
    <source>
        <dbReference type="EMBL" id="OVA13513.1"/>
    </source>
</evidence>
<dbReference type="EMBL" id="MVGT01001110">
    <property type="protein sequence ID" value="OVA13513.1"/>
    <property type="molecule type" value="Genomic_DNA"/>
</dbReference>
<sequence>MTSNEVKEENQILPYKVEDEEVDDFEEDEEEEEDDDLNSFSPSTSSDDPNKFSSTLAAETPLITTPITTVSVRATAPPNGSATEDTPPPSTGNHIKKPSSLDDSRKLFQRLWTDEDEIGLLQGFLDFTTRRGTLNSSYHHETGPFYDHIKTRLQLDFNKNQLVEKLRRLKKKYRNVVTRISSGKEFSFKTPHDQTTFEISRKIWSGNAIGGSGLDEAGVEDDESNHPNSNINNDLNNSNNNGNDLSNSDKKVTSTRRRSQKRAAEDDLSNLSGNQTNTSSIQNVIEDTVRSCLSPLIKELLHCSTNNGSCNLGGLGGVTALNPLPLNFGVNTNSMMNFSSGEMADEKWRKQQILELEVYSKRIELVQDQIKSALDELRSMGSK</sequence>
<proteinExistence type="inferred from homology"/>
<dbReference type="PANTHER" id="PTHR31662:SF1">
    <property type="entry name" value="OS01G0249900 PROTEIN"/>
    <property type="match status" value="1"/>
</dbReference>
<evidence type="ECO:0000256" key="1">
    <source>
        <dbReference type="ARBA" id="ARBA00010820"/>
    </source>
</evidence>
<dbReference type="InterPro" id="IPR007592">
    <property type="entry name" value="GEBP"/>
</dbReference>
<dbReference type="AlphaFoldDB" id="A0A200QSU5"/>
<protein>
    <recommendedName>
        <fullName evidence="3">Glabrous enhancer-binding protein-like DBD domain-containing protein</fullName>
    </recommendedName>
</protein>
<keyword evidence="5" id="KW-1185">Reference proteome</keyword>
<dbReference type="FunCoup" id="A0A200QSU5">
    <property type="interactions" value="2139"/>
</dbReference>
<feature type="domain" description="Glabrous enhancer-binding protein-like DBD" evidence="3">
    <location>
        <begin position="108"/>
        <end position="205"/>
    </location>
</feature>
<feature type="compositionally biased region" description="Polar residues" evidence="2">
    <location>
        <begin position="38"/>
        <end position="84"/>
    </location>
</feature>
<name>A0A200QSU5_MACCD</name>
<feature type="region of interest" description="Disordered" evidence="2">
    <location>
        <begin position="214"/>
        <end position="279"/>
    </location>
</feature>
<accession>A0A200QSU5</accession>
<dbReference type="PANTHER" id="PTHR31662">
    <property type="entry name" value="BNAANNG10740D PROTEIN-RELATED"/>
    <property type="match status" value="1"/>
</dbReference>
<dbReference type="STRING" id="56857.A0A200QSU5"/>
<reference evidence="4 5" key="1">
    <citation type="journal article" date="2017" name="Mol. Plant">
        <title>The Genome of Medicinal Plant Macleaya cordata Provides New Insights into Benzylisoquinoline Alkaloids Metabolism.</title>
        <authorList>
            <person name="Liu X."/>
            <person name="Liu Y."/>
            <person name="Huang P."/>
            <person name="Ma Y."/>
            <person name="Qing Z."/>
            <person name="Tang Q."/>
            <person name="Cao H."/>
            <person name="Cheng P."/>
            <person name="Zheng Y."/>
            <person name="Yuan Z."/>
            <person name="Zhou Y."/>
            <person name="Liu J."/>
            <person name="Tang Z."/>
            <person name="Zhuo Y."/>
            <person name="Zhang Y."/>
            <person name="Yu L."/>
            <person name="Huang J."/>
            <person name="Yang P."/>
            <person name="Peng Q."/>
            <person name="Zhang J."/>
            <person name="Jiang W."/>
            <person name="Zhang Z."/>
            <person name="Lin K."/>
            <person name="Ro D.K."/>
            <person name="Chen X."/>
            <person name="Xiong X."/>
            <person name="Shang Y."/>
            <person name="Huang S."/>
            <person name="Zeng J."/>
        </authorList>
    </citation>
    <scope>NUCLEOTIDE SEQUENCE [LARGE SCALE GENOMIC DNA]</scope>
    <source>
        <strain evidence="5">cv. BLH2017</strain>
        <tissue evidence="4">Root</tissue>
    </source>
</reference>
<dbReference type="GO" id="GO:0005634">
    <property type="term" value="C:nucleus"/>
    <property type="evidence" value="ECO:0007669"/>
    <property type="project" value="TreeGrafter"/>
</dbReference>
<dbReference type="GO" id="GO:0006355">
    <property type="term" value="P:regulation of DNA-templated transcription"/>
    <property type="evidence" value="ECO:0007669"/>
    <property type="project" value="InterPro"/>
</dbReference>
<evidence type="ECO:0000313" key="5">
    <source>
        <dbReference type="Proteomes" id="UP000195402"/>
    </source>
</evidence>
<feature type="region of interest" description="Disordered" evidence="2">
    <location>
        <begin position="1"/>
        <end position="101"/>
    </location>
</feature>
<feature type="compositionally biased region" description="Acidic residues" evidence="2">
    <location>
        <begin position="18"/>
        <end position="37"/>
    </location>
</feature>
<comment type="caution">
    <text evidence="4">The sequence shown here is derived from an EMBL/GenBank/DDBJ whole genome shotgun (WGS) entry which is preliminary data.</text>
</comment>
<evidence type="ECO:0000259" key="3">
    <source>
        <dbReference type="Pfam" id="PF04504"/>
    </source>
</evidence>
<feature type="compositionally biased region" description="Basic and acidic residues" evidence="2">
    <location>
        <begin position="1"/>
        <end position="10"/>
    </location>
</feature>
<organism evidence="4 5">
    <name type="scientific">Macleaya cordata</name>
    <name type="common">Five-seeded plume-poppy</name>
    <name type="synonym">Bocconia cordata</name>
    <dbReference type="NCBI Taxonomy" id="56857"/>
    <lineage>
        <taxon>Eukaryota</taxon>
        <taxon>Viridiplantae</taxon>
        <taxon>Streptophyta</taxon>
        <taxon>Embryophyta</taxon>
        <taxon>Tracheophyta</taxon>
        <taxon>Spermatophyta</taxon>
        <taxon>Magnoliopsida</taxon>
        <taxon>Ranunculales</taxon>
        <taxon>Papaveraceae</taxon>
        <taxon>Papaveroideae</taxon>
        <taxon>Macleaya</taxon>
    </lineage>
</organism>
<evidence type="ECO:0000256" key="2">
    <source>
        <dbReference type="SAM" id="MobiDB-lite"/>
    </source>
</evidence>
<dbReference type="OrthoDB" id="669440at2759"/>
<dbReference type="Pfam" id="PF04504">
    <property type="entry name" value="GeBP-like_DBD"/>
    <property type="match status" value="1"/>
</dbReference>
<dbReference type="Proteomes" id="UP000195402">
    <property type="component" value="Unassembled WGS sequence"/>
</dbReference>
<gene>
    <name evidence="4" type="ORF">BVC80_379g44</name>
</gene>
<feature type="compositionally biased region" description="Low complexity" evidence="2">
    <location>
        <begin position="226"/>
        <end position="246"/>
    </location>
</feature>